<dbReference type="OrthoDB" id="6359149at2759"/>
<feature type="compositionally biased region" description="Basic residues" evidence="1">
    <location>
        <begin position="854"/>
        <end position="868"/>
    </location>
</feature>
<dbReference type="EMBL" id="CAKKLH010000135">
    <property type="protein sequence ID" value="CAH0104387.1"/>
    <property type="molecule type" value="Genomic_DNA"/>
</dbReference>
<dbReference type="PANTHER" id="PTHR33053">
    <property type="entry name" value="PROTEIN, PUTATIVE-RELATED"/>
    <property type="match status" value="1"/>
</dbReference>
<dbReference type="Proteomes" id="UP000789390">
    <property type="component" value="Unassembled WGS sequence"/>
</dbReference>
<protein>
    <recommendedName>
        <fullName evidence="4">Transposase domain-containing protein</fullName>
    </recommendedName>
</protein>
<feature type="region of interest" description="Disordered" evidence="1">
    <location>
        <begin position="964"/>
        <end position="1005"/>
    </location>
</feature>
<dbReference type="PANTHER" id="PTHR33053:SF24">
    <property type="entry name" value="TRANSPOSASE DOMAIN-CONTAINING PROTEIN"/>
    <property type="match status" value="1"/>
</dbReference>
<dbReference type="AlphaFoldDB" id="A0A8J2WMB8"/>
<proteinExistence type="predicted"/>
<evidence type="ECO:0008006" key="4">
    <source>
        <dbReference type="Google" id="ProtNLM"/>
    </source>
</evidence>
<reference evidence="2" key="1">
    <citation type="submission" date="2021-11" db="EMBL/GenBank/DDBJ databases">
        <authorList>
            <person name="Schell T."/>
        </authorList>
    </citation>
    <scope>NUCLEOTIDE SEQUENCE</scope>
    <source>
        <strain evidence="2">M5</strain>
    </source>
</reference>
<organism evidence="2 3">
    <name type="scientific">Daphnia galeata</name>
    <dbReference type="NCBI Taxonomy" id="27404"/>
    <lineage>
        <taxon>Eukaryota</taxon>
        <taxon>Metazoa</taxon>
        <taxon>Ecdysozoa</taxon>
        <taxon>Arthropoda</taxon>
        <taxon>Crustacea</taxon>
        <taxon>Branchiopoda</taxon>
        <taxon>Diplostraca</taxon>
        <taxon>Cladocera</taxon>
        <taxon>Anomopoda</taxon>
        <taxon>Daphniidae</taxon>
        <taxon>Daphnia</taxon>
    </lineage>
</organism>
<evidence type="ECO:0000256" key="1">
    <source>
        <dbReference type="SAM" id="MobiDB-lite"/>
    </source>
</evidence>
<feature type="compositionally biased region" description="Low complexity" evidence="1">
    <location>
        <begin position="925"/>
        <end position="937"/>
    </location>
</feature>
<comment type="caution">
    <text evidence="2">The sequence shown here is derived from an EMBL/GenBank/DDBJ whole genome shotgun (WGS) entry which is preliminary data.</text>
</comment>
<evidence type="ECO:0000313" key="3">
    <source>
        <dbReference type="Proteomes" id="UP000789390"/>
    </source>
</evidence>
<name>A0A8J2WMB8_9CRUS</name>
<feature type="region of interest" description="Disordered" evidence="1">
    <location>
        <begin position="843"/>
        <end position="939"/>
    </location>
</feature>
<keyword evidence="3" id="KW-1185">Reference proteome</keyword>
<evidence type="ECO:0000313" key="2">
    <source>
        <dbReference type="EMBL" id="CAH0104387.1"/>
    </source>
</evidence>
<sequence>MALTKIGDIYSQVSFVKCYFTCTCKLAKNNLDILLKELKGSKFHCLCKLNDARCFFEAKSSFFIVHVMTSIGLTRRQKRRKLQTHLAATAGLYDDDLYVESNSNYQGNVLQNANVVPESDFSDHLNIDVHSGEPEQNSEIYDSDLDPLSESDDELYVEDRLEVPDIFYDCEFQDDSEVFFDCEEEPSLDCDYDFSKRLASWAVQCKIPQCHVDKLLTLLKSSYGSDITSLPSTCRTLLKTIRKTALKTIGKGQYFHCGVERGIRMMLETLNISRIPSNTIKLLINVDGVPISKSSGSQFWPILGLIMRIPNSKPFLIGIYHGTSKPDNSNSYLEDFTTDMLELLQTGISFNGVIIKVVLHGFVCDAPARAFIACTKTHSGYFSCSKCIEEGDFEGRIVFLNESAPLRDDVSFRNKDQEEHHTGTSILENLPIDMVATFPLDYMHLCCLGVMRKLLWVWIKGPLSCRLSNRQKENISTFLVYLVDFIPSEFARKSRSLTELARWKATELRSFLLYIGPVVLKNVLPTRMYNHFLIFHVAIKILATEGLCKEFNQYAKELLHLFVGQAKELYGKEFLSYNVHNLIHLANDVDRFGHLDSFCAFPFENYLQQIKNLLRKHDKPLPQVLRRLNEIQMNELPVRILRLSQIVLKKKHYDGPMVKSCKGKQYKMLLFRSWTIRTKSKSDCYVILHNQRVVRVSNIVKNEEGVFLIGQRFMQKSDSFLHPLKSSRLGVYCVERLSPLQRWSLTEVKCEMYIIAKYFMGADNDCETEVVPQSWFCADSQTCWWPPTGVSDAAVKQLIMKSAKYDDSTWTSYDAKCIATFKTYGAAMKEIGDAILGKEIVSQKSSTDVEGTKRGRGKRKRIPSRKVRTPSPALSSDSGEHQLSKHRERKQRAKAQSSDSNSSLSEIEVEDASNRKQRSRVMQISSKTSGSSTFSTSNVPTHSELMVTLPRVPSSLGRQSLLTNEKEFEPVAGPSGYRGSSSSNVDWNMEDGLADHSSQSSRCDVNNRNVVGKSQSTATTVFAKKSEVQHEQTIGRDKIISRLDSLIRSVEVLKANQRDIMSVLLQNMAPPMANLEDTIKEHNFPLQTTADVTKFNRLLKSKANIDKLVVFVSSIGGTANNIVGRVMKTMMTYKLGNQYCFVGANEEKHSFKMLPMCQMIIDGIHKVHPSLLDKHTIEGKISTWLRHCSRYAAKETARDNEEREEEGDEE</sequence>
<gene>
    <name evidence="2" type="ORF">DGAL_LOCUS7284</name>
</gene>
<accession>A0A8J2WMB8</accession>
<feature type="compositionally biased region" description="Polar residues" evidence="1">
    <location>
        <begin position="996"/>
        <end position="1005"/>
    </location>
</feature>